<dbReference type="InterPro" id="IPR015864">
    <property type="entry name" value="FAD_synthase"/>
</dbReference>
<dbReference type="GO" id="GO:0009398">
    <property type="term" value="P:FMN biosynthetic process"/>
    <property type="evidence" value="ECO:0007669"/>
    <property type="project" value="UniProtKB-UniRule"/>
</dbReference>
<evidence type="ECO:0000256" key="15">
    <source>
        <dbReference type="PIRNR" id="PIRNR004491"/>
    </source>
</evidence>
<dbReference type="AlphaFoldDB" id="A0A5C7B4K7"/>
<evidence type="ECO:0000256" key="13">
    <source>
        <dbReference type="ARBA" id="ARBA00047880"/>
    </source>
</evidence>
<dbReference type="GO" id="GO:0009231">
    <property type="term" value="P:riboflavin biosynthetic process"/>
    <property type="evidence" value="ECO:0007669"/>
    <property type="project" value="InterPro"/>
</dbReference>
<dbReference type="SUPFAM" id="SSF52374">
    <property type="entry name" value="Nucleotidylyl transferase"/>
    <property type="match status" value="1"/>
</dbReference>
<dbReference type="Gene3D" id="2.40.30.30">
    <property type="entry name" value="Riboflavin kinase-like"/>
    <property type="match status" value="1"/>
</dbReference>
<comment type="catalytic activity">
    <reaction evidence="14 15">
        <text>FMN + ATP + H(+) = FAD + diphosphate</text>
        <dbReference type="Rhea" id="RHEA:17237"/>
        <dbReference type="ChEBI" id="CHEBI:15378"/>
        <dbReference type="ChEBI" id="CHEBI:30616"/>
        <dbReference type="ChEBI" id="CHEBI:33019"/>
        <dbReference type="ChEBI" id="CHEBI:57692"/>
        <dbReference type="ChEBI" id="CHEBI:58210"/>
        <dbReference type="EC" id="2.7.7.2"/>
    </reaction>
</comment>
<proteinExistence type="inferred from homology"/>
<dbReference type="SUPFAM" id="SSF82114">
    <property type="entry name" value="Riboflavin kinase-like"/>
    <property type="match status" value="1"/>
</dbReference>
<keyword evidence="5 15" id="KW-0288">FMN</keyword>
<comment type="function">
    <text evidence="1">Catalyzes the phosphorylation of riboflavin to FMN followed by the adenylation of FMN to FAD.</text>
</comment>
<dbReference type="OrthoDB" id="9803667at2"/>
<keyword evidence="4 15" id="KW-0285">Flavoprotein</keyword>
<keyword evidence="7 15" id="KW-0548">Nucleotidyltransferase</keyword>
<name>A0A5C7B4K7_9FLAO</name>
<dbReference type="InterPro" id="IPR023465">
    <property type="entry name" value="Riboflavin_kinase_dom_sf"/>
</dbReference>
<feature type="domain" description="Riboflavin kinase" evidence="16">
    <location>
        <begin position="182"/>
        <end position="307"/>
    </location>
</feature>
<reference evidence="18" key="1">
    <citation type="submission" date="2019-08" db="EMBL/GenBank/DDBJ databases">
        <title>Seonamhaeicola sediminis sp. nov., isolated from marine sediment.</title>
        <authorList>
            <person name="Cao W.R."/>
        </authorList>
    </citation>
    <scope>NUCLEOTIDE SEQUENCE [LARGE SCALE GENOMIC DNA]</scope>
    <source>
        <strain evidence="18">Gy8</strain>
    </source>
</reference>
<dbReference type="CDD" id="cd02064">
    <property type="entry name" value="FAD_synthetase_N"/>
    <property type="match status" value="1"/>
</dbReference>
<dbReference type="InterPro" id="IPR015865">
    <property type="entry name" value="Riboflavin_kinase_bac/euk"/>
</dbReference>
<evidence type="ECO:0000256" key="7">
    <source>
        <dbReference type="ARBA" id="ARBA00022695"/>
    </source>
</evidence>
<evidence type="ECO:0000256" key="9">
    <source>
        <dbReference type="ARBA" id="ARBA00022777"/>
    </source>
</evidence>
<dbReference type="EMBL" id="VOSC01000012">
    <property type="protein sequence ID" value="TXE12812.1"/>
    <property type="molecule type" value="Genomic_DNA"/>
</dbReference>
<dbReference type="InterPro" id="IPR023468">
    <property type="entry name" value="Riboflavin_kinase"/>
</dbReference>
<dbReference type="UniPathway" id="UPA00277">
    <property type="reaction ID" value="UER00407"/>
</dbReference>
<dbReference type="InterPro" id="IPR002606">
    <property type="entry name" value="Riboflavin_kinase_bac"/>
</dbReference>
<evidence type="ECO:0000256" key="11">
    <source>
        <dbReference type="ARBA" id="ARBA00022840"/>
    </source>
</evidence>
<evidence type="ECO:0000256" key="14">
    <source>
        <dbReference type="ARBA" id="ARBA00049494"/>
    </source>
</evidence>
<dbReference type="SMART" id="SM00904">
    <property type="entry name" value="Flavokinase"/>
    <property type="match status" value="1"/>
</dbReference>
<organism evidence="17 18">
    <name type="scientific">Seonamhaeicola algicola</name>
    <dbReference type="NCBI Taxonomy" id="1719036"/>
    <lineage>
        <taxon>Bacteria</taxon>
        <taxon>Pseudomonadati</taxon>
        <taxon>Bacteroidota</taxon>
        <taxon>Flavobacteriia</taxon>
        <taxon>Flavobacteriales</taxon>
        <taxon>Flavobacteriaceae</taxon>
    </lineage>
</organism>
<sequence>MSEVKNITAYKSNEPTVVTIGTFDGVHIGHKKIINRLVNTGKIEGLKSVILTFFPHPRMVLQKDANIKLINTIEERRSILEAAGIDHLLVKEFTHEFSRLSAEDFVVKLLLDKLNAKKVIIGYDHRFGRNRRADINDLKTFGEQYNFDVEEISVQDIDDVAVSSTKIRKALVEGHIEKANLYLGYNYMLTGTVTKGKGLGRQLNYPTANLHIEENYKLIPKQGAYIVKATIESTTVFGMMNIGTNPTVNGSKETIEVHFFNFNKDIYNTAIKIELLKRLRDEQKFESVEALKAQLNKDKKIAQDYIALKHG</sequence>
<keyword evidence="8 15" id="KW-0547">Nucleotide-binding</keyword>
<dbReference type="PANTHER" id="PTHR22749:SF6">
    <property type="entry name" value="RIBOFLAVIN KINASE"/>
    <property type="match status" value="1"/>
</dbReference>
<dbReference type="FunFam" id="3.40.50.620:FF:000021">
    <property type="entry name" value="Riboflavin biosynthesis protein"/>
    <property type="match status" value="1"/>
</dbReference>
<evidence type="ECO:0000256" key="2">
    <source>
        <dbReference type="ARBA" id="ARBA00004726"/>
    </source>
</evidence>
<dbReference type="Gene3D" id="3.40.50.620">
    <property type="entry name" value="HUPs"/>
    <property type="match status" value="1"/>
</dbReference>
<comment type="pathway">
    <text evidence="2 15">Cofactor biosynthesis; FAD biosynthesis; FAD from FMN: step 1/1.</text>
</comment>
<dbReference type="InterPro" id="IPR014729">
    <property type="entry name" value="Rossmann-like_a/b/a_fold"/>
</dbReference>
<evidence type="ECO:0000313" key="17">
    <source>
        <dbReference type="EMBL" id="TXE12812.1"/>
    </source>
</evidence>
<keyword evidence="6 15" id="KW-0808">Transferase</keyword>
<dbReference type="NCBIfam" id="TIGR00083">
    <property type="entry name" value="ribF"/>
    <property type="match status" value="1"/>
</dbReference>
<dbReference type="EC" id="2.7.1.26" evidence="15"/>
<dbReference type="GO" id="GO:0006747">
    <property type="term" value="P:FAD biosynthetic process"/>
    <property type="evidence" value="ECO:0007669"/>
    <property type="project" value="UniProtKB-UniRule"/>
</dbReference>
<keyword evidence="9 15" id="KW-0418">Kinase</keyword>
<dbReference type="UniPathway" id="UPA00276">
    <property type="reaction ID" value="UER00406"/>
</dbReference>
<dbReference type="NCBIfam" id="NF004162">
    <property type="entry name" value="PRK05627.1-5"/>
    <property type="match status" value="1"/>
</dbReference>
<keyword evidence="11 15" id="KW-0067">ATP-binding</keyword>
<evidence type="ECO:0000256" key="1">
    <source>
        <dbReference type="ARBA" id="ARBA00002121"/>
    </source>
</evidence>
<keyword evidence="10 15" id="KW-0274">FAD</keyword>
<comment type="similarity">
    <text evidence="15">Belongs to the ribF family.</text>
</comment>
<dbReference type="RefSeq" id="WP_147131462.1">
    <property type="nucleotide sequence ID" value="NZ_VOSC01000012.1"/>
</dbReference>
<comment type="catalytic activity">
    <reaction evidence="13 15">
        <text>riboflavin + ATP = FMN + ADP + H(+)</text>
        <dbReference type="Rhea" id="RHEA:14357"/>
        <dbReference type="ChEBI" id="CHEBI:15378"/>
        <dbReference type="ChEBI" id="CHEBI:30616"/>
        <dbReference type="ChEBI" id="CHEBI:57986"/>
        <dbReference type="ChEBI" id="CHEBI:58210"/>
        <dbReference type="ChEBI" id="CHEBI:456216"/>
        <dbReference type="EC" id="2.7.1.26"/>
    </reaction>
</comment>
<comment type="pathway">
    <text evidence="3 15">Cofactor biosynthesis; FMN biosynthesis; FMN from riboflavin (ATP route): step 1/1.</text>
</comment>
<dbReference type="PIRSF" id="PIRSF004491">
    <property type="entry name" value="FAD_Synth"/>
    <property type="match status" value="1"/>
</dbReference>
<evidence type="ECO:0000256" key="5">
    <source>
        <dbReference type="ARBA" id="ARBA00022643"/>
    </source>
</evidence>
<evidence type="ECO:0000256" key="3">
    <source>
        <dbReference type="ARBA" id="ARBA00005201"/>
    </source>
</evidence>
<dbReference type="EC" id="2.7.7.2" evidence="15"/>
<dbReference type="Pfam" id="PF01687">
    <property type="entry name" value="Flavokinase"/>
    <property type="match status" value="1"/>
</dbReference>
<evidence type="ECO:0000256" key="12">
    <source>
        <dbReference type="ARBA" id="ARBA00023268"/>
    </source>
</evidence>
<evidence type="ECO:0000313" key="18">
    <source>
        <dbReference type="Proteomes" id="UP000321790"/>
    </source>
</evidence>
<dbReference type="GO" id="GO:0005524">
    <property type="term" value="F:ATP binding"/>
    <property type="evidence" value="ECO:0007669"/>
    <property type="project" value="UniProtKB-UniRule"/>
</dbReference>
<dbReference type="GO" id="GO:0003919">
    <property type="term" value="F:FMN adenylyltransferase activity"/>
    <property type="evidence" value="ECO:0007669"/>
    <property type="project" value="UniProtKB-UniRule"/>
</dbReference>
<dbReference type="Proteomes" id="UP000321790">
    <property type="component" value="Unassembled WGS sequence"/>
</dbReference>
<evidence type="ECO:0000256" key="6">
    <source>
        <dbReference type="ARBA" id="ARBA00022679"/>
    </source>
</evidence>
<evidence type="ECO:0000256" key="10">
    <source>
        <dbReference type="ARBA" id="ARBA00022827"/>
    </source>
</evidence>
<accession>A0A5C7B4K7</accession>
<dbReference type="NCBIfam" id="NF004160">
    <property type="entry name" value="PRK05627.1-3"/>
    <property type="match status" value="1"/>
</dbReference>
<dbReference type="PANTHER" id="PTHR22749">
    <property type="entry name" value="RIBOFLAVIN KINASE/FMN ADENYLYLTRANSFERASE"/>
    <property type="match status" value="1"/>
</dbReference>
<keyword evidence="18" id="KW-1185">Reference proteome</keyword>
<comment type="caution">
    <text evidence="17">The sequence shown here is derived from an EMBL/GenBank/DDBJ whole genome shotgun (WGS) entry which is preliminary data.</text>
</comment>
<gene>
    <name evidence="17" type="ORF">FUA26_03165</name>
</gene>
<evidence type="ECO:0000256" key="4">
    <source>
        <dbReference type="ARBA" id="ARBA00022630"/>
    </source>
</evidence>
<protein>
    <recommendedName>
        <fullName evidence="15">Riboflavin biosynthesis protein</fullName>
    </recommendedName>
    <domain>
        <recommendedName>
            <fullName evidence="15">Riboflavin kinase</fullName>
            <ecNumber evidence="15">2.7.1.26</ecNumber>
        </recommendedName>
        <alternativeName>
            <fullName evidence="15">Flavokinase</fullName>
        </alternativeName>
    </domain>
    <domain>
        <recommendedName>
            <fullName evidence="15">FMN adenylyltransferase</fullName>
            <ecNumber evidence="15">2.7.7.2</ecNumber>
        </recommendedName>
        <alternativeName>
            <fullName evidence="15">FAD pyrophosphorylase</fullName>
        </alternativeName>
        <alternativeName>
            <fullName evidence="15">FAD synthase</fullName>
        </alternativeName>
    </domain>
</protein>
<evidence type="ECO:0000256" key="8">
    <source>
        <dbReference type="ARBA" id="ARBA00022741"/>
    </source>
</evidence>
<dbReference type="GO" id="GO:0008531">
    <property type="term" value="F:riboflavin kinase activity"/>
    <property type="evidence" value="ECO:0007669"/>
    <property type="project" value="UniProtKB-UniRule"/>
</dbReference>
<evidence type="ECO:0000259" key="16">
    <source>
        <dbReference type="SMART" id="SM00904"/>
    </source>
</evidence>
<dbReference type="Pfam" id="PF06574">
    <property type="entry name" value="FAD_syn"/>
    <property type="match status" value="1"/>
</dbReference>
<keyword evidence="12" id="KW-0511">Multifunctional enzyme</keyword>